<dbReference type="OrthoDB" id="7553704at2759"/>
<dbReference type="EMBL" id="QOIP01000001">
    <property type="protein sequence ID" value="RLU27172.1"/>
    <property type="molecule type" value="Genomic_DNA"/>
</dbReference>
<name>A0A3L8E3P4_OOCBI</name>
<organism evidence="1 2">
    <name type="scientific">Ooceraea biroi</name>
    <name type="common">Clonal raider ant</name>
    <name type="synonym">Cerapachys biroi</name>
    <dbReference type="NCBI Taxonomy" id="2015173"/>
    <lineage>
        <taxon>Eukaryota</taxon>
        <taxon>Metazoa</taxon>
        <taxon>Ecdysozoa</taxon>
        <taxon>Arthropoda</taxon>
        <taxon>Hexapoda</taxon>
        <taxon>Insecta</taxon>
        <taxon>Pterygota</taxon>
        <taxon>Neoptera</taxon>
        <taxon>Endopterygota</taxon>
        <taxon>Hymenoptera</taxon>
        <taxon>Apocrita</taxon>
        <taxon>Aculeata</taxon>
        <taxon>Formicoidea</taxon>
        <taxon>Formicidae</taxon>
        <taxon>Dorylinae</taxon>
        <taxon>Ooceraea</taxon>
    </lineage>
</organism>
<gene>
    <name evidence="1" type="ORF">DMN91_000971</name>
</gene>
<dbReference type="SUPFAM" id="SSF56672">
    <property type="entry name" value="DNA/RNA polymerases"/>
    <property type="match status" value="1"/>
</dbReference>
<dbReference type="AlphaFoldDB" id="A0A3L8E3P4"/>
<dbReference type="Proteomes" id="UP000279307">
    <property type="component" value="Chromosome 1"/>
</dbReference>
<dbReference type="PANTHER" id="PTHR47331:SF5">
    <property type="entry name" value="RIBONUCLEASE H"/>
    <property type="match status" value="1"/>
</dbReference>
<dbReference type="InterPro" id="IPR043502">
    <property type="entry name" value="DNA/RNA_pol_sf"/>
</dbReference>
<comment type="caution">
    <text evidence="1">The sequence shown here is derived from an EMBL/GenBank/DDBJ whole genome shotgun (WGS) entry which is preliminary data.</text>
</comment>
<evidence type="ECO:0000313" key="2">
    <source>
        <dbReference type="Proteomes" id="UP000279307"/>
    </source>
</evidence>
<reference evidence="1 2" key="1">
    <citation type="journal article" date="2018" name="Genome Res.">
        <title>The genomic architecture and molecular evolution of ant odorant receptors.</title>
        <authorList>
            <person name="McKenzie S.K."/>
            <person name="Kronauer D.J.C."/>
        </authorList>
    </citation>
    <scope>NUCLEOTIDE SEQUENCE [LARGE SCALE GENOMIC DNA]</scope>
    <source>
        <strain evidence="1">Clonal line C1</strain>
    </source>
</reference>
<protein>
    <recommendedName>
        <fullName evidence="3">Reverse transcriptase domain-containing protein</fullName>
    </recommendedName>
</protein>
<sequence length="215" mass="24524">MDEYKLLGHMKLVNVPADEEAASFYLPHHAVFKKSDKSSRIRVVFDASCKLSTGYSLNDALFVGPVVQQDLVSILMRFRTFRYVITADIVKMYRQILIDPSQACLQRVLWRSNIEFPVEVYELTTVTYGTASASYLATRCLKHLADQHEARYPTGSDRVKRDFYVDDLLTRADTLDEVRLIGDEVVELLRLGAFELSKWASNAPEVLENFGDQGF</sequence>
<dbReference type="PANTHER" id="PTHR47331">
    <property type="entry name" value="PHD-TYPE DOMAIN-CONTAINING PROTEIN"/>
    <property type="match status" value="1"/>
</dbReference>
<proteinExistence type="predicted"/>
<evidence type="ECO:0008006" key="3">
    <source>
        <dbReference type="Google" id="ProtNLM"/>
    </source>
</evidence>
<evidence type="ECO:0000313" key="1">
    <source>
        <dbReference type="EMBL" id="RLU27172.1"/>
    </source>
</evidence>
<accession>A0A3L8E3P4</accession>
<dbReference type="GO" id="GO:0071897">
    <property type="term" value="P:DNA biosynthetic process"/>
    <property type="evidence" value="ECO:0007669"/>
    <property type="project" value="UniProtKB-ARBA"/>
</dbReference>